<accession>A0A0B0DCN2</accession>
<feature type="compositionally biased region" description="Low complexity" evidence="1">
    <location>
        <begin position="148"/>
        <end position="173"/>
    </location>
</feature>
<organism evidence="2 3">
    <name type="scientific">Kocuria marina</name>
    <dbReference type="NCBI Taxonomy" id="223184"/>
    <lineage>
        <taxon>Bacteria</taxon>
        <taxon>Bacillati</taxon>
        <taxon>Actinomycetota</taxon>
        <taxon>Actinomycetes</taxon>
        <taxon>Micrococcales</taxon>
        <taxon>Micrococcaceae</taxon>
        <taxon>Kocuria</taxon>
    </lineage>
</organism>
<reference evidence="2 3" key="1">
    <citation type="submission" date="2014-09" db="EMBL/GenBank/DDBJ databases">
        <title>High-quality draft genome sequence of Kocuria marina SO9-6, an actinobacterium isolated from a copper mine.</title>
        <authorList>
            <person name="Castro D.B."/>
            <person name="Pereira L.B."/>
            <person name="Silva M.V."/>
            <person name="Silva B.P."/>
            <person name="Zanardi B.R."/>
            <person name="Carlos C."/>
            <person name="Belgini D.R."/>
            <person name="Limache E.G."/>
            <person name="Lacerda G.V."/>
            <person name="Nery M.B."/>
            <person name="Gomes M.B."/>
            <person name="Souza S."/>
            <person name="Silva T.M."/>
            <person name="Rodrigues V.D."/>
            <person name="Paulino L.C."/>
            <person name="Vicentini R."/>
            <person name="Ferraz L.F."/>
            <person name="Ottoboni L.M."/>
        </authorList>
    </citation>
    <scope>NUCLEOTIDE SEQUENCE [LARGE SCALE GENOMIC DNA]</scope>
    <source>
        <strain evidence="2 3">SO9-6</strain>
    </source>
</reference>
<name>A0A0B0DCN2_9MICC</name>
<evidence type="ECO:0000256" key="1">
    <source>
        <dbReference type="SAM" id="MobiDB-lite"/>
    </source>
</evidence>
<evidence type="ECO:0000313" key="2">
    <source>
        <dbReference type="EMBL" id="KHE73887.1"/>
    </source>
</evidence>
<comment type="caution">
    <text evidence="2">The sequence shown here is derived from an EMBL/GenBank/DDBJ whole genome shotgun (WGS) entry which is preliminary data.</text>
</comment>
<feature type="region of interest" description="Disordered" evidence="1">
    <location>
        <begin position="148"/>
        <end position="193"/>
    </location>
</feature>
<proteinExistence type="predicted"/>
<dbReference type="Proteomes" id="UP000030664">
    <property type="component" value="Unassembled WGS sequence"/>
</dbReference>
<evidence type="ECO:0000313" key="3">
    <source>
        <dbReference type="Proteomes" id="UP000030664"/>
    </source>
</evidence>
<gene>
    <name evidence="2" type="ORF">AS25_10780</name>
</gene>
<protein>
    <submittedName>
        <fullName evidence="2">Uncharacterized protein</fullName>
    </submittedName>
</protein>
<dbReference type="EMBL" id="JROM01000045">
    <property type="protein sequence ID" value="KHE73887.1"/>
    <property type="molecule type" value="Genomic_DNA"/>
</dbReference>
<dbReference type="AlphaFoldDB" id="A0A0B0DCN2"/>
<sequence length="193" mass="19797">MAPSATSTPEYRTWDVRDARGAKVLMLSLRPDGGIASPAIPTHETTLGTLPGARDAHGNPLRIAAGPFPGQAPGVNMAVVYGITPAAGSGGIFGFVPRGDGTMVSFEGTHEGGPNDTVDMDAETREFLSGERFRQGILPVLQSFTMTPAAGGSASSQASAPTTTPSPLRSATANPGRHEPRDMPGATSSTQEP</sequence>